<protein>
    <submittedName>
        <fullName evidence="1">Uncharacterized protein</fullName>
    </submittedName>
</protein>
<gene>
    <name evidence="1" type="ORF">H310_11060</name>
</gene>
<name>A0A024TNM8_9STRA</name>
<dbReference type="AlphaFoldDB" id="A0A024TNM8"/>
<dbReference type="eggNOG" id="ENOG502SV70">
    <property type="taxonomic scope" value="Eukaryota"/>
</dbReference>
<evidence type="ECO:0000313" key="1">
    <source>
        <dbReference type="EMBL" id="ETV95633.1"/>
    </source>
</evidence>
<reference evidence="1" key="1">
    <citation type="submission" date="2013-12" db="EMBL/GenBank/DDBJ databases">
        <title>The Genome Sequence of Aphanomyces invadans NJM9701.</title>
        <authorList>
            <consortium name="The Broad Institute Genomics Platform"/>
            <person name="Russ C."/>
            <person name="Tyler B."/>
            <person name="van West P."/>
            <person name="Dieguez-Uribeondo J."/>
            <person name="Young S.K."/>
            <person name="Zeng Q."/>
            <person name="Gargeya S."/>
            <person name="Fitzgerald M."/>
            <person name="Abouelleil A."/>
            <person name="Alvarado L."/>
            <person name="Chapman S.B."/>
            <person name="Gainer-Dewar J."/>
            <person name="Goldberg J."/>
            <person name="Griggs A."/>
            <person name="Gujja S."/>
            <person name="Hansen M."/>
            <person name="Howarth C."/>
            <person name="Imamovic A."/>
            <person name="Ireland A."/>
            <person name="Larimer J."/>
            <person name="McCowan C."/>
            <person name="Murphy C."/>
            <person name="Pearson M."/>
            <person name="Poon T.W."/>
            <person name="Priest M."/>
            <person name="Roberts A."/>
            <person name="Saif S."/>
            <person name="Shea T."/>
            <person name="Sykes S."/>
            <person name="Wortman J."/>
            <person name="Nusbaum C."/>
            <person name="Birren B."/>
        </authorList>
    </citation>
    <scope>NUCLEOTIDE SEQUENCE [LARGE SCALE GENOMIC DNA]</scope>
    <source>
        <strain evidence="1">NJM9701</strain>
    </source>
</reference>
<organism evidence="1">
    <name type="scientific">Aphanomyces invadans</name>
    <dbReference type="NCBI Taxonomy" id="157072"/>
    <lineage>
        <taxon>Eukaryota</taxon>
        <taxon>Sar</taxon>
        <taxon>Stramenopiles</taxon>
        <taxon>Oomycota</taxon>
        <taxon>Saprolegniomycetes</taxon>
        <taxon>Saprolegniales</taxon>
        <taxon>Verrucalvaceae</taxon>
        <taxon>Aphanomyces</taxon>
    </lineage>
</organism>
<dbReference type="SUPFAM" id="SSF88697">
    <property type="entry name" value="PUA domain-like"/>
    <property type="match status" value="1"/>
</dbReference>
<dbReference type="InterPro" id="IPR012340">
    <property type="entry name" value="NA-bd_OB-fold"/>
</dbReference>
<dbReference type="InterPro" id="IPR015947">
    <property type="entry name" value="PUA-like_sf"/>
</dbReference>
<dbReference type="SUPFAM" id="SSF50249">
    <property type="entry name" value="Nucleic acid-binding proteins"/>
    <property type="match status" value="1"/>
</dbReference>
<dbReference type="Gene3D" id="2.40.50.140">
    <property type="entry name" value="Nucleic acid-binding proteins"/>
    <property type="match status" value="1"/>
</dbReference>
<dbReference type="OrthoDB" id="112749at2759"/>
<dbReference type="RefSeq" id="XP_008875826.1">
    <property type="nucleotide sequence ID" value="XM_008877604.1"/>
</dbReference>
<dbReference type="EMBL" id="KI913980">
    <property type="protein sequence ID" value="ETV95633.1"/>
    <property type="molecule type" value="Genomic_DNA"/>
</dbReference>
<proteinExistence type="predicted"/>
<accession>A0A024TNM8</accession>
<sequence length="375" mass="41279">MSHYLKLLLRDVFAPNRCRWDDGRKQYCIGNPIQFFTRVRIMGTVRACGTSALELDDGTAVIAVQFSTQMRFRPGDLVDCLGELQPSRQALRSTYVLASHILPVQDPNMETLRFLEVIHLYKASYFSGQPPVTASELGRPLPAVPSAVVAGIKRKFATHALEYLFDGGTSQKHHRTSPNNSGDEYFFTVPDIEAARLATGVRRLELRVNKPPYSVIVQGDTILFNGVHVLRVKAVRNYATLATALEAEHLALLLPHGVDASHGTVQRWQSPTLYRSHVALEHFKSLASDADVRAFGVAVFEFEDRSAAESSRAAACPSDPGTAVQALLEETSMTFDDLVLRLAPAHGAPDISSILDELQVDGVIYQLPSGHYALL</sequence>
<dbReference type="GeneID" id="20088110"/>
<dbReference type="VEuPathDB" id="FungiDB:H310_11060"/>
<dbReference type="Gene3D" id="2.30.130.30">
    <property type="entry name" value="Hypothetical protein"/>
    <property type="match status" value="1"/>
</dbReference>